<dbReference type="STRING" id="1108044.GOOTI_176_00080"/>
<protein>
    <submittedName>
        <fullName evidence="1">Uncharacterized protein</fullName>
    </submittedName>
</protein>
<dbReference type="AlphaFoldDB" id="H5TQA8"/>
<gene>
    <name evidence="1" type="ORF">GOOTI_176_00080</name>
</gene>
<comment type="caution">
    <text evidence="1">The sequence shown here is derived from an EMBL/GenBank/DDBJ whole genome shotgun (WGS) entry which is preliminary data.</text>
</comment>
<evidence type="ECO:0000313" key="2">
    <source>
        <dbReference type="Proteomes" id="UP000005038"/>
    </source>
</evidence>
<accession>H5TQA8</accession>
<dbReference type="RefSeq" id="WP_007239876.1">
    <property type="nucleotide sequence ID" value="NZ_BAFB01000176.1"/>
</dbReference>
<name>H5TQA8_GORO1</name>
<dbReference type="OrthoDB" id="4578516at2"/>
<reference evidence="1" key="1">
    <citation type="submission" date="2012-02" db="EMBL/GenBank/DDBJ databases">
        <title>Whole genome shotgun sequence of Gordonia otitidis NBRC 100426.</title>
        <authorList>
            <person name="Yoshida I."/>
            <person name="Hosoyama A."/>
            <person name="Tsuchikane K."/>
            <person name="Katsumata H."/>
            <person name="Yamazaki S."/>
            <person name="Fujita N."/>
        </authorList>
    </citation>
    <scope>NUCLEOTIDE SEQUENCE [LARGE SCALE GENOMIC DNA]</scope>
    <source>
        <strain evidence="1">NBRC 100426</strain>
    </source>
</reference>
<organism evidence="1 2">
    <name type="scientific">Gordonia otitidis (strain DSM 44809 / CCUG 52243 / JCM 12355 / NBRC 100426 / IFM 10032)</name>
    <dbReference type="NCBI Taxonomy" id="1108044"/>
    <lineage>
        <taxon>Bacteria</taxon>
        <taxon>Bacillati</taxon>
        <taxon>Actinomycetota</taxon>
        <taxon>Actinomycetes</taxon>
        <taxon>Mycobacteriales</taxon>
        <taxon>Gordoniaceae</taxon>
        <taxon>Gordonia</taxon>
    </lineage>
</organism>
<evidence type="ECO:0000313" key="1">
    <source>
        <dbReference type="EMBL" id="GAB35666.1"/>
    </source>
</evidence>
<proteinExistence type="predicted"/>
<dbReference type="Proteomes" id="UP000005038">
    <property type="component" value="Unassembled WGS sequence"/>
</dbReference>
<sequence length="70" mass="8032">MPNRFLRYGDQRYLITKEAEARLNRALDSVYERGSGHEWLHLYRDTEAPCRLLIASGVPITIETEPGLGD</sequence>
<keyword evidence="2" id="KW-1185">Reference proteome</keyword>
<dbReference type="EMBL" id="BAFB01000176">
    <property type="protein sequence ID" value="GAB35666.1"/>
    <property type="molecule type" value="Genomic_DNA"/>
</dbReference>